<dbReference type="RefSeq" id="XP_067080400.1">
    <property type="nucleotide sequence ID" value="XM_067224299.1"/>
</dbReference>
<feature type="region of interest" description="Disordered" evidence="1">
    <location>
        <begin position="1"/>
        <end position="40"/>
    </location>
</feature>
<dbReference type="VEuPathDB" id="TriTrypDB:TEOVI_000098900"/>
<protein>
    <submittedName>
        <fullName evidence="2">Paraflagellar rod component, putative</fullName>
    </submittedName>
</protein>
<gene>
    <name evidence="2" type="ORF">TEOVI_000098900</name>
</gene>
<dbReference type="Gene3D" id="2.110.10.10">
    <property type="entry name" value="Hemopexin-like domain"/>
    <property type="match status" value="1"/>
</dbReference>
<dbReference type="GeneID" id="92374929"/>
<accession>A0A1G4IBD9</accession>
<dbReference type="InterPro" id="IPR032675">
    <property type="entry name" value="LRR_dom_sf"/>
</dbReference>
<feature type="region of interest" description="Disordered" evidence="1">
    <location>
        <begin position="1139"/>
        <end position="1159"/>
    </location>
</feature>
<feature type="region of interest" description="Disordered" evidence="1">
    <location>
        <begin position="3168"/>
        <end position="3200"/>
    </location>
</feature>
<sequence>MQGEENLKGATKCLAASPSEETVDPLAPPSPSSSTTSNRIHSVSEAERFYRSECARIGINVNNAFVKQLRAGSTVFNFDNGYLGERGIIPILTTLQRLSVASLSMRGCKLTAEDIAQMLQYLGFHETLQKIDLRDVPLSVSSGRKLFALALKNNCLTEILLDKDTPKYLSIQRQCFSNANMKLVASRCLVCNRAVIYSPDQRVEGQILLALSKALMNRGESYCEVALGVLFRTLLVCCDTNNGVLFICSYECKNKLSDDIVIMIESVLSEHLHGVKGTCPRNTTLQRCLVDNVARLERKRVNSEKLNAEGSTKVVNPLSSASSGATRCFDSSSADSSDAEEMHRKNHDDADACSVCGNHTLCLSNGAYRFLSQLHDDVTVDCYLRPSALLHLSRVMIKHQRFKPCSQLCVQHLVRFGLYSYGGVQVTNSMTGISLLSSLDIPLTQLSNDDFSIINFASAYIDDAAGEDTCCALTVASAMTDIEGVAIDPYMIYAVGRFLAKIPPTSLGMELRHACEVALMVGCLPVESAPFNRRKERPTRDLYYLWEKWCKVADMETLVRAAFSRRRQGLFIVDGPHSNLFDNTRAVLWAFRKMRRSILIVMRFCVEWLALPNGVIPNESPMGRSFHTTLKVVGQTNIHNTIYVICQSNFGENVGNRGFFYVPRSVFNLYVSSDACIFVDSNVFALSNGEKISLHASRYLPKKVIGIVENCQVLHEAFNYMSDICLSTDGGGLEGSRVFSEAIRFPPALLFFAYRTGECHISQSQWKLLRTLRQLCLTESTRSLVLFYLSEVLGPNAVEWVARLLHDLVNLPPYPARLQMGSGTATREHVRERSGDIEWNQVMGLLSESTTMLTLSSSLPVDRVEKKRLTKRVSRPANRKKDAPIITQDPFHEDLLGMWSFMRKEAESQRKSGGRSKPNGGRLVLPLSAQMEKGITARALAQEPEVVPPSLIGETWHSICLCTKDGNLTEYALFFIKDHVCCFNVENRSMNIPLQPMSKTLGLNSFPFMGGFDCAFNSPVNPRTAYFFCGEEWLEWDSYRQRCSGGLFKLRCHKQFRSLPEKFLSGINAAVPVANTPLVFFFCQLEYVVFNITERCLVGGPMRVGDHGKGNAGETIFGPSLSKVFPHGPMATMLMWEKSGETEESQEQEDNNNNNWASMGSIRSTREESLVGTTAKISANNNNGDGKGSSITHEKEMVVMLIGRCGRVATVKNFIYSPDAKCEVRFETIPSSVLSRLPMAFRQNTMTALGSICRTVLETECSVHDVILCDAHRSVHRECTVTSTLTQSAECAENLLSVVLPHNFTTVAPLLCESAVFVQTEESLLGEPSQTIEVRYDPMNPCAFGALVIVLNLSCIEPRVLQVAPVEVLLESSDDGIAYVRHAHFFITSSITPVCWGVSHVGCVWRVRFVSKLPVGTGVVRLLLYEVMHVVGTIPVDPTVALPPLESTLVTIDAPCLLSPARDILNCLTPGAVFTTSTSAGWFERHCILPLLPNGDFCLLFCGPHFVELDCSNGVVVGHRAVPIAAHPAFDTLPAPFLRGVNAAFYPNVRTPNIVAFISGSHVILWDIEKGAFASGGGGVQSAATMFKDLPWKMEEVENIVQIWSQPEEVFVIKSPHVLRWNIVTSELVEGPMRLSNSTYFRHPAFEGKKILCAASFPKYPTRFYTFCEDLVAALDVETQGITNLTEAKPVSQSEVFFPVTWYLRWGIRRHDCVINLDFKNYQKLLVGVTMQSSEPCDDNWVVECSDDGVLWQTVGRHHQITSRCRTIWGSERVGHHSRRFWRFSLECEEVDSRHEYPVLYFHMLLLTVSSVSSRVLPVRVACSGTLNGPMSSLFVDDKVTVAFENPVDESGATKVVRQHLIVDYGEREPSDVMEFSCICVGKPRPVMWIISCSSNGEQWEVCGTWHSHDHYFRAAWHPRGPRRFWSVELEAREQSTIYENLTFFEYTGPSVYLEDSLYLSCLLDPFVLCEVGSSGDTVANVVVPAEVGSSIVLDSKQDATQVVGVCMICHENKSPYTAFVVECSSDAVEWRGVGVTFNLRGNLAQAAWDVSDCCQYWRLRVTQRVGTSPLRICSIRFDTPKPTLYHHVDSKGDIAAGSSGKDLNLRGNCTEVVAVEAELPPLSSFVVEKRSVDGSSWQAVATLRNDDSADSRKVRQGWKPRGMSSHWRLRPVLAEDNLEETCFSSKSGPFISWKKECDVQAEWYSFIGKAFVRYDFSKAPDVKMAVEKFDEVRLPIFLSDNNAKTVVLRSRGMETEASVSWFFDSDTSPHFKQVFVNGRVETNPDAEAELEKLAALEVTSASSPRAPKKTGKKISKASTAQQEEIVKAIEMEEEVLVIVVETSNNGVDYVPVAERPFSPKGNSLSFFVDTPTSYWRVRFKGIPKASFLELFEVFWSLEKGARTKLSSLLRCPLSDSMYETWKNAAYSHEDEFCQQCRAGYDQARSVVSGLREPEDIEHHGRIAQYFMRFKSEYIAFQSKVFRNASKAKNLPDNKYISTERRSGNDFMYLLHAVAERYSCGVDKLNMLIANPMLVSRDFSIEKESVSWFYPKIVEGGTLAESFYGFHNARAFVIILWSMSLHVQRNTDLLVTKKINALNEHVASVMVLVEIKEINWLAIEHFPRLPLLYHVGFSGQPVLIAFTLNTLVFTPRYRLTCPGCSPLPLNHQMQLFPGVNFIRRTSLATCPCPIFDKLLLLYTLQFLENTKTEIILSAPTMDSPNATVRFTLPGNDINFGLRGLVIGYMVFEIELCMKATNVDPSEMALPVTEHKRINFVSYDTQFDSGEGTEPIIELTLAGSIGYPDEQILISGMSPSARYDIGDVFPDAFISDLSINFNAVLGHQPQSFLQPTVNLSGTLVVPACGSFVCRLQRVALNRNFESLSMEVSEMPLASLVTLSDKLVGSLQKGVDVSWMEGIPMYFSLELQLEYVERRLTGRGTFTLDGIEGDVLVTLSTQGFGATGNFNTVRIGAVCLQGKDERHQVLVNVASLANGHLSVRLDGYSYLFAPRPYPTRVEISQRGVVCISTGVFYDVCIEEDSIFPSKKYANVLLSKDLFSKCLEEELREIPLITALLAKGVEFSFVVDDVFAPQCMLERQLVFITVRGVLMGCYFDVTVPVTQPDNTVEEAKKISKELLPRVIEQCDMPLWALYHMFVGCVERCGSAASGGEGGDADDNNSDGTNLSVEGSASRPQRGDTSRKQCDGVFLSRWIQQERGVFEEGL</sequence>
<name>A0A1G4IBD9_TRYEQ</name>
<dbReference type="Proteomes" id="UP000195570">
    <property type="component" value="Unassembled WGS sequence"/>
</dbReference>
<dbReference type="Gene3D" id="3.80.10.10">
    <property type="entry name" value="Ribonuclease Inhibitor"/>
    <property type="match status" value="1"/>
</dbReference>
<keyword evidence="3" id="KW-1185">Reference proteome</keyword>
<reference evidence="2" key="1">
    <citation type="submission" date="2016-09" db="EMBL/GenBank/DDBJ databases">
        <authorList>
            <person name="Hebert L."/>
            <person name="Moumen B."/>
        </authorList>
    </citation>
    <scope>NUCLEOTIDE SEQUENCE [LARGE SCALE GENOMIC DNA]</scope>
    <source>
        <strain evidence="2">OVI</strain>
    </source>
</reference>
<evidence type="ECO:0000313" key="2">
    <source>
        <dbReference type="EMBL" id="SCU69423.1"/>
    </source>
</evidence>
<dbReference type="EMBL" id="CZPT02001211">
    <property type="protein sequence ID" value="SCU69423.1"/>
    <property type="molecule type" value="Genomic_DNA"/>
</dbReference>
<evidence type="ECO:0000256" key="1">
    <source>
        <dbReference type="SAM" id="MobiDB-lite"/>
    </source>
</evidence>
<evidence type="ECO:0000313" key="3">
    <source>
        <dbReference type="Proteomes" id="UP000195570"/>
    </source>
</evidence>
<dbReference type="SUPFAM" id="SSF52047">
    <property type="entry name" value="RNI-like"/>
    <property type="match status" value="1"/>
</dbReference>
<dbReference type="InterPro" id="IPR036375">
    <property type="entry name" value="Hemopexin-like_dom_sf"/>
</dbReference>
<proteinExistence type="predicted"/>
<organism evidence="2 3">
    <name type="scientific">Trypanosoma equiperdum</name>
    <dbReference type="NCBI Taxonomy" id="5694"/>
    <lineage>
        <taxon>Eukaryota</taxon>
        <taxon>Discoba</taxon>
        <taxon>Euglenozoa</taxon>
        <taxon>Kinetoplastea</taxon>
        <taxon>Metakinetoplastina</taxon>
        <taxon>Trypanosomatida</taxon>
        <taxon>Trypanosomatidae</taxon>
        <taxon>Trypanosoma</taxon>
    </lineage>
</organism>
<comment type="caution">
    <text evidence="2">The sequence shown here is derived from an EMBL/GenBank/DDBJ whole genome shotgun (WGS) entry which is preliminary data.</text>
</comment>